<dbReference type="PANTHER" id="PTHR43390">
    <property type="entry name" value="SIGNAL PEPTIDASE I"/>
    <property type="match status" value="1"/>
</dbReference>
<dbReference type="Pfam" id="PF10502">
    <property type="entry name" value="Peptidase_S26"/>
    <property type="match status" value="1"/>
</dbReference>
<feature type="domain" description="Peptidase S26" evidence="6">
    <location>
        <begin position="8"/>
        <end position="187"/>
    </location>
</feature>
<reference evidence="7" key="1">
    <citation type="submission" date="2019-08" db="EMBL/GenBank/DDBJ databases">
        <authorList>
            <person name="Kucharzyk K."/>
            <person name="Murdoch R.W."/>
            <person name="Higgins S."/>
            <person name="Loffler F."/>
        </authorList>
    </citation>
    <scope>NUCLEOTIDE SEQUENCE</scope>
</reference>
<dbReference type="SUPFAM" id="SSF51306">
    <property type="entry name" value="LexA/Signal peptidase"/>
    <property type="match status" value="1"/>
</dbReference>
<evidence type="ECO:0000256" key="3">
    <source>
        <dbReference type="ARBA" id="ARBA00013208"/>
    </source>
</evidence>
<dbReference type="GO" id="GO:0016020">
    <property type="term" value="C:membrane"/>
    <property type="evidence" value="ECO:0007669"/>
    <property type="project" value="InterPro"/>
</dbReference>
<dbReference type="PROSITE" id="PS00761">
    <property type="entry name" value="SPASE_I_3"/>
    <property type="match status" value="1"/>
</dbReference>
<accession>A0A644W0T2</accession>
<dbReference type="InterPro" id="IPR000223">
    <property type="entry name" value="Pept_S26A_signal_pept_1"/>
</dbReference>
<evidence type="ECO:0000256" key="2">
    <source>
        <dbReference type="ARBA" id="ARBA00009370"/>
    </source>
</evidence>
<comment type="similarity">
    <text evidence="2">Belongs to the peptidase S26 family.</text>
</comment>
<proteinExistence type="inferred from homology"/>
<dbReference type="Gene3D" id="2.10.109.10">
    <property type="entry name" value="Umud Fragment, subunit A"/>
    <property type="match status" value="1"/>
</dbReference>
<name>A0A644W0T2_9ZZZZ</name>
<dbReference type="NCBIfam" id="TIGR02227">
    <property type="entry name" value="sigpep_I_bact"/>
    <property type="match status" value="1"/>
</dbReference>
<dbReference type="PROSITE" id="PS00760">
    <property type="entry name" value="SPASE_I_2"/>
    <property type="match status" value="1"/>
</dbReference>
<dbReference type="InterPro" id="IPR019758">
    <property type="entry name" value="Pept_S26A_signal_pept_1_CS"/>
</dbReference>
<dbReference type="InterPro" id="IPR036286">
    <property type="entry name" value="LexA/Signal_pep-like_sf"/>
</dbReference>
<keyword evidence="5" id="KW-0472">Membrane</keyword>
<gene>
    <name evidence="7" type="primary">sipT_3</name>
    <name evidence="7" type="ORF">SDC9_43519</name>
</gene>
<dbReference type="PRINTS" id="PR00727">
    <property type="entry name" value="LEADERPTASE"/>
</dbReference>
<dbReference type="EMBL" id="VSSQ01000550">
    <property type="protein sequence ID" value="MPL97329.1"/>
    <property type="molecule type" value="Genomic_DNA"/>
</dbReference>
<dbReference type="EC" id="3.4.21.89" evidence="3"/>
<sequence length="188" mass="21297">MKIINEIFDWIGSIAVALVFAILINAFVFQPTKVAGPSMQPTLQDQDYIIISKLSHTLSKMPDYNDIVVIDSRVHRERSLKDDLMQPVATYLNAYKPITDADHSVWIKRVIGKPGDILEFKDGKVYRNGAAMTESYTKEPMLYSSDQKVVVPKNHVFVMGDNRNNSSDSRYIGPVPTDHVLGTMVYRF</sequence>
<dbReference type="GO" id="GO:0004252">
    <property type="term" value="F:serine-type endopeptidase activity"/>
    <property type="evidence" value="ECO:0007669"/>
    <property type="project" value="InterPro"/>
</dbReference>
<organism evidence="7">
    <name type="scientific">bioreactor metagenome</name>
    <dbReference type="NCBI Taxonomy" id="1076179"/>
    <lineage>
        <taxon>unclassified sequences</taxon>
        <taxon>metagenomes</taxon>
        <taxon>ecological metagenomes</taxon>
    </lineage>
</organism>
<evidence type="ECO:0000256" key="1">
    <source>
        <dbReference type="ARBA" id="ARBA00000677"/>
    </source>
</evidence>
<evidence type="ECO:0000256" key="4">
    <source>
        <dbReference type="ARBA" id="ARBA00022801"/>
    </source>
</evidence>
<keyword evidence="5" id="KW-1133">Transmembrane helix</keyword>
<protein>
    <recommendedName>
        <fullName evidence="3">signal peptidase I</fullName>
        <ecNumber evidence="3">3.4.21.89</ecNumber>
    </recommendedName>
</protein>
<evidence type="ECO:0000259" key="6">
    <source>
        <dbReference type="Pfam" id="PF10502"/>
    </source>
</evidence>
<dbReference type="PANTHER" id="PTHR43390:SF1">
    <property type="entry name" value="CHLOROPLAST PROCESSING PEPTIDASE"/>
    <property type="match status" value="1"/>
</dbReference>
<dbReference type="CDD" id="cd06530">
    <property type="entry name" value="S26_SPase_I"/>
    <property type="match status" value="1"/>
</dbReference>
<keyword evidence="4 7" id="KW-0378">Hydrolase</keyword>
<comment type="caution">
    <text evidence="7">The sequence shown here is derived from an EMBL/GenBank/DDBJ whole genome shotgun (WGS) entry which is preliminary data.</text>
</comment>
<evidence type="ECO:0000313" key="7">
    <source>
        <dbReference type="EMBL" id="MPL97329.1"/>
    </source>
</evidence>
<feature type="transmembrane region" description="Helical" evidence="5">
    <location>
        <begin position="7"/>
        <end position="29"/>
    </location>
</feature>
<dbReference type="InterPro" id="IPR019533">
    <property type="entry name" value="Peptidase_S26"/>
</dbReference>
<evidence type="ECO:0000256" key="5">
    <source>
        <dbReference type="SAM" id="Phobius"/>
    </source>
</evidence>
<dbReference type="GO" id="GO:0006465">
    <property type="term" value="P:signal peptide processing"/>
    <property type="evidence" value="ECO:0007669"/>
    <property type="project" value="InterPro"/>
</dbReference>
<dbReference type="InterPro" id="IPR019757">
    <property type="entry name" value="Pept_S26A_signal_pept_1_Lys-AS"/>
</dbReference>
<dbReference type="AlphaFoldDB" id="A0A644W0T2"/>
<dbReference type="GO" id="GO:0009003">
    <property type="term" value="F:signal peptidase activity"/>
    <property type="evidence" value="ECO:0007669"/>
    <property type="project" value="UniProtKB-EC"/>
</dbReference>
<keyword evidence="5" id="KW-0812">Transmembrane</keyword>
<comment type="catalytic activity">
    <reaction evidence="1">
        <text>Cleavage of hydrophobic, N-terminal signal or leader sequences from secreted and periplasmic proteins.</text>
        <dbReference type="EC" id="3.4.21.89"/>
    </reaction>
</comment>